<dbReference type="Pfam" id="PF00675">
    <property type="entry name" value="Peptidase_M16"/>
    <property type="match status" value="2"/>
</dbReference>
<dbReference type="RefSeq" id="WP_303539614.1">
    <property type="nucleotide sequence ID" value="NZ_JAUOTP010000001.1"/>
</dbReference>
<keyword evidence="8" id="KW-1185">Reference proteome</keyword>
<dbReference type="PANTHER" id="PTHR11851">
    <property type="entry name" value="METALLOPROTEASE"/>
    <property type="match status" value="1"/>
</dbReference>
<feature type="domain" description="Peptidase M16 N-terminal" evidence="5">
    <location>
        <begin position="541"/>
        <end position="659"/>
    </location>
</feature>
<feature type="signal peptide" evidence="4">
    <location>
        <begin position="1"/>
        <end position="19"/>
    </location>
</feature>
<evidence type="ECO:0000259" key="5">
    <source>
        <dbReference type="Pfam" id="PF00675"/>
    </source>
</evidence>
<dbReference type="InterPro" id="IPR011765">
    <property type="entry name" value="Pept_M16_N"/>
</dbReference>
<dbReference type="Pfam" id="PF05193">
    <property type="entry name" value="Peptidase_M16_C"/>
    <property type="match status" value="2"/>
</dbReference>
<feature type="domain" description="Peptidase M16 C-terminal" evidence="6">
    <location>
        <begin position="212"/>
        <end position="386"/>
    </location>
</feature>
<feature type="chain" id="PRO_5047178257" evidence="4">
    <location>
        <begin position="20"/>
        <end position="966"/>
    </location>
</feature>
<accession>A0ABT8Y4Q3</accession>
<comment type="similarity">
    <text evidence="1">Belongs to the peptidase M16 family.</text>
</comment>
<evidence type="ECO:0000256" key="4">
    <source>
        <dbReference type="SAM" id="SignalP"/>
    </source>
</evidence>
<evidence type="ECO:0000256" key="2">
    <source>
        <dbReference type="ARBA" id="ARBA00023049"/>
    </source>
</evidence>
<dbReference type="InterPro" id="IPR007863">
    <property type="entry name" value="Peptidase_M16_C"/>
</dbReference>
<dbReference type="InterPro" id="IPR011249">
    <property type="entry name" value="Metalloenz_LuxS/M16"/>
</dbReference>
<keyword evidence="4" id="KW-0732">Signal</keyword>
<proteinExistence type="inferred from homology"/>
<feature type="domain" description="Peptidase M16 N-terminal" evidence="5">
    <location>
        <begin position="54"/>
        <end position="178"/>
    </location>
</feature>
<gene>
    <name evidence="7" type="ORF">Q4F19_02815</name>
</gene>
<dbReference type="Proteomes" id="UP001169764">
    <property type="component" value="Unassembled WGS sequence"/>
</dbReference>
<keyword evidence="2" id="KW-0645">Protease</keyword>
<feature type="compositionally biased region" description="Pro residues" evidence="3">
    <location>
        <begin position="487"/>
        <end position="499"/>
    </location>
</feature>
<evidence type="ECO:0000256" key="3">
    <source>
        <dbReference type="SAM" id="MobiDB-lite"/>
    </source>
</evidence>
<feature type="region of interest" description="Disordered" evidence="3">
    <location>
        <begin position="476"/>
        <end position="503"/>
    </location>
</feature>
<protein>
    <submittedName>
        <fullName evidence="7">Pitrilysin family protein</fullName>
    </submittedName>
</protein>
<evidence type="ECO:0000259" key="6">
    <source>
        <dbReference type="Pfam" id="PF05193"/>
    </source>
</evidence>
<dbReference type="SUPFAM" id="SSF63411">
    <property type="entry name" value="LuxS/MPP-like metallohydrolase"/>
    <property type="match status" value="4"/>
</dbReference>
<keyword evidence="2" id="KW-0378">Hydrolase</keyword>
<evidence type="ECO:0000313" key="7">
    <source>
        <dbReference type="EMBL" id="MDO6413303.1"/>
    </source>
</evidence>
<organism evidence="7 8">
    <name type="scientific">Sphingomonas natans</name>
    <dbReference type="NCBI Taxonomy" id="3063330"/>
    <lineage>
        <taxon>Bacteria</taxon>
        <taxon>Pseudomonadati</taxon>
        <taxon>Pseudomonadota</taxon>
        <taxon>Alphaproteobacteria</taxon>
        <taxon>Sphingomonadales</taxon>
        <taxon>Sphingomonadaceae</taxon>
        <taxon>Sphingomonas</taxon>
    </lineage>
</organism>
<dbReference type="EMBL" id="JAUOTP010000001">
    <property type="protein sequence ID" value="MDO6413303.1"/>
    <property type="molecule type" value="Genomic_DNA"/>
</dbReference>
<feature type="domain" description="Peptidase M16 C-terminal" evidence="6">
    <location>
        <begin position="686"/>
        <end position="843"/>
    </location>
</feature>
<dbReference type="Gene3D" id="3.30.830.10">
    <property type="entry name" value="Metalloenzyme, LuxS/M16 peptidase-like"/>
    <property type="match status" value="4"/>
</dbReference>
<evidence type="ECO:0000313" key="8">
    <source>
        <dbReference type="Proteomes" id="UP001169764"/>
    </source>
</evidence>
<evidence type="ECO:0000256" key="1">
    <source>
        <dbReference type="ARBA" id="ARBA00007261"/>
    </source>
</evidence>
<dbReference type="InterPro" id="IPR050361">
    <property type="entry name" value="MPP/UQCRC_Complex"/>
</dbReference>
<name>A0ABT8Y4Q3_9SPHN</name>
<sequence>MRTVLASALAATMLAPLSAAPPSPSAQAPAAPISALIEQVKIPYKEFTLKNGLRVIVHTDRKVPLVAVSVWYHIGSRDEPVGKTGFAHLFEHLMFYGSENATGSSLERLEALGATDWNGTTWFDRTNYFETVPKGALDRVLFLESDRMGHLLGVIDKTRLDAQRGVVQNEKRMGENEPGGLVQYAELDALFPEGHPYRHSTIGSMADLNGASLEDVKSWFRNNYGPNNAVLVLAGDIDLPEAKAKVEKWFGALPAGPAVNHPDAPVPTLAAPVDKVMYDHVATASVSREWVTPGINDPESTQVQLAAYLLGGLGSSRLQNILVRQEKLAVSVSASVQQFEKVGMLEINASVRPGVDPKLVARRIDEILAEYLKTGPSADEVQRAATSIVAGQVRGLEQVGGFGGKAVTLAEGAVYSNDPDHYQKELREIASATPAGLTAVARKWMGRPAFRLMVLPGERSAADQALAGNIRHPAYFRSPAQGGAPAPGTPSPTPAPAAPAPKIAEPPLAPITSLAFPKIERATLSNGIPVTFARRAGLPLVQVAFQFDAGNAADDRAKLGTQALLLSLLKEGTTTRDSIAIAEEQERLGAGIGVSSTMDATRMSLSALTPNLAASLDLFADVVLNPALAPGEIERQRARLLARIATEKTQPQGIAMRTLPPILFGAAHPYGVPFSGSGDEAGVTAATRADLVAFKDSWLRPDNAKLFAVGDTTLAELMPMLEARFGKWAPPAGPKGVKNFAAAVPAPRPRIILVDKPQSPQSMILAGLITPLKGSDDNDTLDIANDILGGSTSSRITTDLRETRNWAYYAGTQVSALKQAMPLLLIAPVQSDKTGESIAAARGDVVAFLGAQGTNQPELARAVSGATLSLPGQFETSGALLGALMRLDLLGKPDDYYVGLPAKYRAMTPASVDAAARAAIDPAKLVWVVVGDAKVVRPQLQNLGLPIEDVAAPPATPTTPSAGAAK</sequence>
<dbReference type="PANTHER" id="PTHR11851:SF49">
    <property type="entry name" value="MITOCHONDRIAL-PROCESSING PEPTIDASE SUBUNIT ALPHA"/>
    <property type="match status" value="1"/>
</dbReference>
<keyword evidence="2" id="KW-0482">Metalloprotease</keyword>
<reference evidence="7" key="1">
    <citation type="submission" date="2023-07" db="EMBL/GenBank/DDBJ databases">
        <authorList>
            <person name="Kim M."/>
        </authorList>
    </citation>
    <scope>NUCLEOTIDE SEQUENCE</scope>
    <source>
        <strain evidence="7">BIUV-7</strain>
    </source>
</reference>
<comment type="caution">
    <text evidence="7">The sequence shown here is derived from an EMBL/GenBank/DDBJ whole genome shotgun (WGS) entry which is preliminary data.</text>
</comment>